<evidence type="ECO:0000256" key="2">
    <source>
        <dbReference type="PROSITE-ProRule" id="PRU00169"/>
    </source>
</evidence>
<name>A0ABZ1B4J9_9ACTN</name>
<dbReference type="PANTHER" id="PTHR43214:SF43">
    <property type="entry name" value="TWO-COMPONENT RESPONSE REGULATOR"/>
    <property type="match status" value="1"/>
</dbReference>
<dbReference type="Pfam" id="PF00072">
    <property type="entry name" value="Response_reg"/>
    <property type="match status" value="1"/>
</dbReference>
<sequence length="80" mass="8574">MDLQMPEMDGVEATGQIVRRFPEVKVVILTSFGETERVHAALEQGASGYLLKDASPAEVEGRCGPRCATRSSWTPPSPGA</sequence>
<dbReference type="RefSeq" id="WP_324277038.1">
    <property type="nucleotide sequence ID" value="NZ_CP141261.1"/>
</dbReference>
<proteinExistence type="predicted"/>
<gene>
    <name evidence="5" type="ORF">U6N30_09120</name>
</gene>
<evidence type="ECO:0000259" key="4">
    <source>
        <dbReference type="PROSITE" id="PS50110"/>
    </source>
</evidence>
<evidence type="ECO:0000313" key="6">
    <source>
        <dbReference type="Proteomes" id="UP001324287"/>
    </source>
</evidence>
<keyword evidence="2" id="KW-0597">Phosphoprotein</keyword>
<protein>
    <submittedName>
        <fullName evidence="5">Response regulator transcription factor</fullName>
    </submittedName>
</protein>
<dbReference type="PANTHER" id="PTHR43214">
    <property type="entry name" value="TWO-COMPONENT RESPONSE REGULATOR"/>
    <property type="match status" value="1"/>
</dbReference>
<dbReference type="InterPro" id="IPR011006">
    <property type="entry name" value="CheY-like_superfamily"/>
</dbReference>
<evidence type="ECO:0000256" key="1">
    <source>
        <dbReference type="ARBA" id="ARBA00023125"/>
    </source>
</evidence>
<dbReference type="InterPro" id="IPR039420">
    <property type="entry name" value="WalR-like"/>
</dbReference>
<feature type="domain" description="Response regulatory" evidence="4">
    <location>
        <begin position="1"/>
        <end position="67"/>
    </location>
</feature>
<reference evidence="5 6" key="1">
    <citation type="submission" date="2023-12" db="EMBL/GenBank/DDBJ databases">
        <title>Blastococcus brunescens sp. nov., an actonobacterium isolated from sandstone collected in sahara desert.</title>
        <authorList>
            <person name="Gtari M."/>
            <person name="Ghodhbane F."/>
        </authorList>
    </citation>
    <scope>NUCLEOTIDE SEQUENCE [LARGE SCALE GENOMIC DNA]</scope>
    <source>
        <strain evidence="5 6">BMG 8361</strain>
    </source>
</reference>
<feature type="modified residue" description="4-aspartylphosphate" evidence="2">
    <location>
        <position position="2"/>
    </location>
</feature>
<keyword evidence="1" id="KW-0238">DNA-binding</keyword>
<dbReference type="Gene3D" id="3.40.50.2300">
    <property type="match status" value="1"/>
</dbReference>
<dbReference type="CDD" id="cd17535">
    <property type="entry name" value="REC_NarL-like"/>
    <property type="match status" value="1"/>
</dbReference>
<organism evidence="5 6">
    <name type="scientific">Blastococcus brunescens</name>
    <dbReference type="NCBI Taxonomy" id="1564165"/>
    <lineage>
        <taxon>Bacteria</taxon>
        <taxon>Bacillati</taxon>
        <taxon>Actinomycetota</taxon>
        <taxon>Actinomycetes</taxon>
        <taxon>Geodermatophilales</taxon>
        <taxon>Geodermatophilaceae</taxon>
        <taxon>Blastococcus</taxon>
    </lineage>
</organism>
<keyword evidence="6" id="KW-1185">Reference proteome</keyword>
<dbReference type="EMBL" id="CP141261">
    <property type="protein sequence ID" value="WRL65720.1"/>
    <property type="molecule type" value="Genomic_DNA"/>
</dbReference>
<dbReference type="SUPFAM" id="SSF52172">
    <property type="entry name" value="CheY-like"/>
    <property type="match status" value="1"/>
</dbReference>
<dbReference type="InterPro" id="IPR058245">
    <property type="entry name" value="NreC/VraR/RcsB-like_REC"/>
</dbReference>
<feature type="region of interest" description="Disordered" evidence="3">
    <location>
        <begin position="59"/>
        <end position="80"/>
    </location>
</feature>
<dbReference type="InterPro" id="IPR001789">
    <property type="entry name" value="Sig_transdc_resp-reg_receiver"/>
</dbReference>
<evidence type="ECO:0000256" key="3">
    <source>
        <dbReference type="SAM" id="MobiDB-lite"/>
    </source>
</evidence>
<accession>A0ABZ1B4J9</accession>
<evidence type="ECO:0000313" key="5">
    <source>
        <dbReference type="EMBL" id="WRL65720.1"/>
    </source>
</evidence>
<dbReference type="Proteomes" id="UP001324287">
    <property type="component" value="Chromosome"/>
</dbReference>
<dbReference type="PROSITE" id="PS50110">
    <property type="entry name" value="RESPONSE_REGULATORY"/>
    <property type="match status" value="1"/>
</dbReference>